<evidence type="ECO:0000256" key="6">
    <source>
        <dbReference type="ARBA" id="ARBA00022842"/>
    </source>
</evidence>
<dbReference type="Pfam" id="PF02779">
    <property type="entry name" value="Transket_pyr"/>
    <property type="match status" value="1"/>
</dbReference>
<dbReference type="InterPro" id="IPR005477">
    <property type="entry name" value="Dxylulose-5-P_synthase"/>
</dbReference>
<keyword evidence="4 10" id="KW-0808">Transferase</keyword>
<dbReference type="InterPro" id="IPR033248">
    <property type="entry name" value="Transketolase_C"/>
</dbReference>
<comment type="subunit">
    <text evidence="3 10">Homodimer.</text>
</comment>
<dbReference type="SUPFAM" id="SSF52922">
    <property type="entry name" value="TK C-terminal domain-like"/>
    <property type="match status" value="1"/>
</dbReference>
<feature type="binding site" evidence="10">
    <location>
        <position position="102"/>
    </location>
    <ligand>
        <name>thiamine diphosphate</name>
        <dbReference type="ChEBI" id="CHEBI:58937"/>
    </ligand>
</feature>
<comment type="function">
    <text evidence="10">Catalyzes the acyloin condensation reaction between C atoms 2 and 3 of pyruvate and glyceraldehyde 3-phosphate to yield 1-deoxy-D-xylulose-5-phosphate (DXP).</text>
</comment>
<accession>A0ABU9UAC9</accession>
<evidence type="ECO:0000256" key="10">
    <source>
        <dbReference type="HAMAP-Rule" id="MF_00315"/>
    </source>
</evidence>
<dbReference type="CDD" id="cd07033">
    <property type="entry name" value="TPP_PYR_DXS_TK_like"/>
    <property type="match status" value="1"/>
</dbReference>
<name>A0ABU9UAC9_9SPIR</name>
<evidence type="ECO:0000256" key="1">
    <source>
        <dbReference type="ARBA" id="ARBA00004980"/>
    </source>
</evidence>
<dbReference type="InterPro" id="IPR029061">
    <property type="entry name" value="THDP-binding"/>
</dbReference>
<keyword evidence="5 10" id="KW-0479">Metal-binding</keyword>
<dbReference type="PANTHER" id="PTHR43322:SF5">
    <property type="entry name" value="1-DEOXY-D-XYLULOSE-5-PHOSPHATE SYNTHASE, CHLOROPLASTIC"/>
    <property type="match status" value="1"/>
</dbReference>
<dbReference type="SMART" id="SM00861">
    <property type="entry name" value="Transket_pyr"/>
    <property type="match status" value="1"/>
</dbReference>
<comment type="cofactor">
    <cofactor evidence="10">
        <name>thiamine diphosphate</name>
        <dbReference type="ChEBI" id="CHEBI:58937"/>
    </cofactor>
    <text evidence="10">Binds 1 thiamine pyrophosphate per subunit.</text>
</comment>
<organism evidence="13 14">
    <name type="scientific">Rarispira pelagica</name>
    <dbReference type="NCBI Taxonomy" id="3141764"/>
    <lineage>
        <taxon>Bacteria</taxon>
        <taxon>Pseudomonadati</taxon>
        <taxon>Spirochaetota</taxon>
        <taxon>Spirochaetia</taxon>
        <taxon>Winmispirales</taxon>
        <taxon>Winmispiraceae</taxon>
        <taxon>Rarispira</taxon>
    </lineage>
</organism>
<dbReference type="PANTHER" id="PTHR43322">
    <property type="entry name" value="1-D-DEOXYXYLULOSE 5-PHOSPHATE SYNTHASE-RELATED"/>
    <property type="match status" value="1"/>
</dbReference>
<evidence type="ECO:0000313" key="13">
    <source>
        <dbReference type="EMBL" id="MEM5947630.1"/>
    </source>
</evidence>
<comment type="catalytic activity">
    <reaction evidence="10">
        <text>D-glyceraldehyde 3-phosphate + pyruvate + H(+) = 1-deoxy-D-xylulose 5-phosphate + CO2</text>
        <dbReference type="Rhea" id="RHEA:12605"/>
        <dbReference type="ChEBI" id="CHEBI:15361"/>
        <dbReference type="ChEBI" id="CHEBI:15378"/>
        <dbReference type="ChEBI" id="CHEBI:16526"/>
        <dbReference type="ChEBI" id="CHEBI:57792"/>
        <dbReference type="ChEBI" id="CHEBI:59776"/>
        <dbReference type="EC" id="2.2.1.7"/>
    </reaction>
</comment>
<keyword evidence="8 10" id="KW-0786">Thiamine pyrophosphate</keyword>
<evidence type="ECO:0000313" key="14">
    <source>
        <dbReference type="Proteomes" id="UP001466331"/>
    </source>
</evidence>
<comment type="similarity">
    <text evidence="2 10">Belongs to the transketolase family. DXPS subfamily.</text>
</comment>
<feature type="binding site" evidence="10">
    <location>
        <position position="314"/>
    </location>
    <ligand>
        <name>thiamine diphosphate</name>
        <dbReference type="ChEBI" id="CHEBI:58937"/>
    </ligand>
</feature>
<dbReference type="PROSITE" id="PS00801">
    <property type="entry name" value="TRANSKETOLASE_1"/>
    <property type="match status" value="1"/>
</dbReference>
<feature type="binding site" evidence="10">
    <location>
        <begin position="143"/>
        <end position="145"/>
    </location>
    <ligand>
        <name>thiamine diphosphate</name>
        <dbReference type="ChEBI" id="CHEBI:58937"/>
    </ligand>
</feature>
<sequence>MDVAVDNVTYNGFDDMLVKNELPSEKSPFCSYLERINEPGDIKNLSFRELALLADEIREFILDTVSRTGGHLASNLGAVELTLALHYVFDSPRDAIIWDVGHQCYTHKLITGRRERFATLRQKGGLSGFPRPEESPHDIVETGHASTSISSGLGLLVGREILDIKGHVIAVIGDGALTGGLALEALNHAGHLKKNLIIILNDNDMSISPNVGAISYYISRLSTSSSYQGVRDRIDSLIKSIPHYGDSALKLVERFKAAVKSVVYEENLFSHLGFEYVGPVDGHDIERLVSNFLRVKELSKPVVVHVKTQKGKGYHHSESNPTSYHGVGPFSIETGSSGSSSASPSFTSAFSASLIKYAEVDNKITAITAAMETGTGLSSFKERFPDRFFDVGIAEQHALTFASGLARAGLKPVVAIYATFLQRALDQLIHDIALPGLPVVLAVDRAGLVPGDGDTHQGIYDLAMLRAVPSLSVLMPSTSCEMNMMLGWALSADSPVVIRYPKDTCLSEDGAFISPLEKGRGIFVRKTGSADRLIIGYGGHIRECIKAAELAEKQGIKCDVYSLRFLKPLDIDYLSAVCKPYKKIIIAEDIAASGGVGSLIKSELADTTDAVITLRAVSDEFPQHATREELLASYGLDAKSLVKLI</sequence>
<dbReference type="Proteomes" id="UP001466331">
    <property type="component" value="Unassembled WGS sequence"/>
</dbReference>
<feature type="binding site" evidence="10">
    <location>
        <position position="395"/>
    </location>
    <ligand>
        <name>thiamine diphosphate</name>
        <dbReference type="ChEBI" id="CHEBI:58937"/>
    </ligand>
</feature>
<dbReference type="Gene3D" id="3.40.50.970">
    <property type="match status" value="2"/>
</dbReference>
<dbReference type="InterPro" id="IPR005475">
    <property type="entry name" value="Transketolase-like_Pyr-bd"/>
</dbReference>
<keyword evidence="14" id="KW-1185">Reference proteome</keyword>
<dbReference type="InterPro" id="IPR049557">
    <property type="entry name" value="Transketolase_CS"/>
</dbReference>
<dbReference type="EMBL" id="JBCHKQ010000001">
    <property type="protein sequence ID" value="MEM5947630.1"/>
    <property type="molecule type" value="Genomic_DNA"/>
</dbReference>
<dbReference type="Gene3D" id="3.40.50.920">
    <property type="match status" value="1"/>
</dbReference>
<gene>
    <name evidence="10 13" type="primary">dxs</name>
    <name evidence="13" type="ORF">WKV44_03635</name>
</gene>
<dbReference type="NCBIfam" id="NF003933">
    <property type="entry name" value="PRK05444.2-2"/>
    <property type="match status" value="1"/>
</dbReference>
<feature type="domain" description="Transketolase-like pyrimidine-binding" evidence="12">
    <location>
        <begin position="344"/>
        <end position="508"/>
    </location>
</feature>
<comment type="caution">
    <text evidence="13">The sequence shown here is derived from an EMBL/GenBank/DDBJ whole genome shotgun (WGS) entry which is preliminary data.</text>
</comment>
<feature type="region of interest" description="Disordered" evidence="11">
    <location>
        <begin position="309"/>
        <end position="328"/>
    </location>
</feature>
<evidence type="ECO:0000256" key="11">
    <source>
        <dbReference type="SAM" id="MobiDB-lite"/>
    </source>
</evidence>
<feature type="binding site" evidence="10">
    <location>
        <begin position="175"/>
        <end position="176"/>
    </location>
    <ligand>
        <name>thiamine diphosphate</name>
        <dbReference type="ChEBI" id="CHEBI:58937"/>
    </ligand>
</feature>
<dbReference type="SUPFAM" id="SSF52518">
    <property type="entry name" value="Thiamin diphosphate-binding fold (THDP-binding)"/>
    <property type="match status" value="2"/>
</dbReference>
<feature type="binding site" evidence="10">
    <location>
        <position position="203"/>
    </location>
    <ligand>
        <name>Mg(2+)</name>
        <dbReference type="ChEBI" id="CHEBI:18420"/>
    </ligand>
</feature>
<dbReference type="NCBIfam" id="TIGR00204">
    <property type="entry name" value="dxs"/>
    <property type="match status" value="1"/>
</dbReference>
<dbReference type="HAMAP" id="MF_00315">
    <property type="entry name" value="DXP_synth"/>
    <property type="match status" value="1"/>
</dbReference>
<evidence type="ECO:0000256" key="5">
    <source>
        <dbReference type="ARBA" id="ARBA00022723"/>
    </source>
</evidence>
<comment type="pathway">
    <text evidence="1 10">Metabolic intermediate biosynthesis; 1-deoxy-D-xylulose 5-phosphate biosynthesis; 1-deoxy-D-xylulose 5-phosphate from D-glyceraldehyde 3-phosphate and pyruvate: step 1/1.</text>
</comment>
<comment type="cofactor">
    <cofactor evidence="10">
        <name>Mg(2+)</name>
        <dbReference type="ChEBI" id="CHEBI:18420"/>
    </cofactor>
    <text evidence="10">Binds 1 Mg(2+) ion per subunit.</text>
</comment>
<evidence type="ECO:0000256" key="4">
    <source>
        <dbReference type="ARBA" id="ARBA00022679"/>
    </source>
</evidence>
<keyword evidence="9 10" id="KW-0414">Isoprene biosynthesis</keyword>
<dbReference type="Pfam" id="PF13292">
    <property type="entry name" value="DXP_synthase_N"/>
    <property type="match status" value="1"/>
</dbReference>
<protein>
    <recommendedName>
        <fullName evidence="10">1-deoxy-D-xylulose-5-phosphate synthase</fullName>
        <ecNumber evidence="10">2.2.1.7</ecNumber>
    </recommendedName>
    <alternativeName>
        <fullName evidence="10">1-deoxyxylulose-5-phosphate synthase</fullName>
        <shortName evidence="10">DXP synthase</shortName>
        <shortName evidence="10">DXPS</shortName>
    </alternativeName>
</protein>
<proteinExistence type="inferred from homology"/>
<evidence type="ECO:0000256" key="2">
    <source>
        <dbReference type="ARBA" id="ARBA00011081"/>
    </source>
</evidence>
<feature type="binding site" evidence="10">
    <location>
        <position position="203"/>
    </location>
    <ligand>
        <name>thiamine diphosphate</name>
        <dbReference type="ChEBI" id="CHEBI:58937"/>
    </ligand>
</feature>
<dbReference type="CDD" id="cd02007">
    <property type="entry name" value="TPP_DXS"/>
    <property type="match status" value="1"/>
</dbReference>
<evidence type="ECO:0000259" key="12">
    <source>
        <dbReference type="SMART" id="SM00861"/>
    </source>
</evidence>
<dbReference type="Pfam" id="PF02780">
    <property type="entry name" value="Transketolase_C"/>
    <property type="match status" value="1"/>
</dbReference>
<dbReference type="EC" id="2.2.1.7" evidence="10"/>
<evidence type="ECO:0000256" key="8">
    <source>
        <dbReference type="ARBA" id="ARBA00023052"/>
    </source>
</evidence>
<keyword evidence="7 10" id="KW-0784">Thiamine biosynthesis</keyword>
<evidence type="ECO:0000256" key="7">
    <source>
        <dbReference type="ARBA" id="ARBA00022977"/>
    </source>
</evidence>
<keyword evidence="6 10" id="KW-0460">Magnesium</keyword>
<dbReference type="InterPro" id="IPR009014">
    <property type="entry name" value="Transketo_C/PFOR_II"/>
</dbReference>
<dbReference type="RefSeq" id="WP_420069073.1">
    <property type="nucleotide sequence ID" value="NZ_JBCHKQ010000001.1"/>
</dbReference>
<feature type="binding site" evidence="10">
    <location>
        <position position="174"/>
    </location>
    <ligand>
        <name>Mg(2+)</name>
        <dbReference type="ChEBI" id="CHEBI:18420"/>
    </ligand>
</feature>
<evidence type="ECO:0000256" key="3">
    <source>
        <dbReference type="ARBA" id="ARBA00011738"/>
    </source>
</evidence>
<reference evidence="13 14" key="1">
    <citation type="submission" date="2024-03" db="EMBL/GenBank/DDBJ databases">
        <title>Ignisphaera cupida sp. nov., a hyperthermophilic hydrolytic archaeon from a hot spring of Kamchatka, and proposal of Ignisphaeraceae fam. nov.</title>
        <authorList>
            <person name="Podosokorskaya O.A."/>
            <person name="Elcheninov A.G."/>
            <person name="Maltseva A.I."/>
            <person name="Zayulina K.S."/>
            <person name="Novikov A."/>
            <person name="Merkel A.Y."/>
        </authorList>
    </citation>
    <scope>NUCLEOTIDE SEQUENCE [LARGE SCALE GENOMIC DNA]</scope>
    <source>
        <strain evidence="13 14">38H-sp</strain>
    </source>
</reference>
<evidence type="ECO:0000256" key="9">
    <source>
        <dbReference type="ARBA" id="ARBA00023229"/>
    </source>
</evidence>
<dbReference type="GO" id="GO:0008661">
    <property type="term" value="F:1-deoxy-D-xylulose-5-phosphate synthase activity"/>
    <property type="evidence" value="ECO:0007669"/>
    <property type="project" value="UniProtKB-EC"/>
</dbReference>